<dbReference type="InterPro" id="IPR007750">
    <property type="entry name" value="DUF674"/>
</dbReference>
<comment type="caution">
    <text evidence="1">The sequence shown here is derived from an EMBL/GenBank/DDBJ whole genome shotgun (WGS) entry which is preliminary data.</text>
</comment>
<name>A0A835AF29_9POAL</name>
<dbReference type="OrthoDB" id="687098at2759"/>
<dbReference type="PANTHER" id="PTHR33103">
    <property type="entry name" value="OS01G0153900 PROTEIN"/>
    <property type="match status" value="1"/>
</dbReference>
<dbReference type="PANTHER" id="PTHR33103:SF40">
    <property type="entry name" value="OS01G0153600 PROTEIN"/>
    <property type="match status" value="1"/>
</dbReference>
<sequence>MGNAAAMPASATIKLLIAKDTQVVLYAEAGKDVIDFLLSLLAMPAAAMIKHTSKETNIPLGALAILYASVEQMGPKFMRSPVTREALLNPSPAHPAFVQPAPPPPPPAPAVKVYDCSRGGVNDCFECLAVVENTPCPNCRAPMNVPRELIGSSDPPSAKAVGQGQSLAAVPGVGFVQGVATYMVMDDLAVAPMSAICGVTALGGLGVTDLTSLEVRSVQVGYNEAVEILRASLQSKTVLTDVFLRKNMGKQDDVAPSSKKKRN</sequence>
<organism evidence="1 2">
    <name type="scientific">Digitaria exilis</name>
    <dbReference type="NCBI Taxonomy" id="1010633"/>
    <lineage>
        <taxon>Eukaryota</taxon>
        <taxon>Viridiplantae</taxon>
        <taxon>Streptophyta</taxon>
        <taxon>Embryophyta</taxon>
        <taxon>Tracheophyta</taxon>
        <taxon>Spermatophyta</taxon>
        <taxon>Magnoliopsida</taxon>
        <taxon>Liliopsida</taxon>
        <taxon>Poales</taxon>
        <taxon>Poaceae</taxon>
        <taxon>PACMAD clade</taxon>
        <taxon>Panicoideae</taxon>
        <taxon>Panicodae</taxon>
        <taxon>Paniceae</taxon>
        <taxon>Anthephorinae</taxon>
        <taxon>Digitaria</taxon>
    </lineage>
</organism>
<gene>
    <name evidence="1" type="ORF">HU200_055545</name>
</gene>
<dbReference type="Proteomes" id="UP000636709">
    <property type="component" value="Unassembled WGS sequence"/>
</dbReference>
<dbReference type="Gramene" id="Dexi5A01G0005900.1">
    <property type="protein sequence ID" value="Dexi5A01G0005900.1:cds"/>
    <property type="gene ID" value="Dexi5A01G0005900"/>
</dbReference>
<dbReference type="EMBL" id="JACEFO010002379">
    <property type="protein sequence ID" value="KAF8662959.1"/>
    <property type="molecule type" value="Genomic_DNA"/>
</dbReference>
<reference evidence="1" key="1">
    <citation type="submission" date="2020-07" db="EMBL/GenBank/DDBJ databases">
        <title>Genome sequence and genetic diversity analysis of an under-domesticated orphan crop, white fonio (Digitaria exilis).</title>
        <authorList>
            <person name="Bennetzen J.L."/>
            <person name="Chen S."/>
            <person name="Ma X."/>
            <person name="Wang X."/>
            <person name="Yssel A.E.J."/>
            <person name="Chaluvadi S.R."/>
            <person name="Johnson M."/>
            <person name="Gangashetty P."/>
            <person name="Hamidou F."/>
            <person name="Sanogo M.D."/>
            <person name="Zwaenepoel A."/>
            <person name="Wallace J."/>
            <person name="Van De Peer Y."/>
            <person name="Van Deynze A."/>
        </authorList>
    </citation>
    <scope>NUCLEOTIDE SEQUENCE</scope>
    <source>
        <tissue evidence="1">Leaves</tissue>
    </source>
</reference>
<keyword evidence="2" id="KW-1185">Reference proteome</keyword>
<accession>A0A835AF29</accession>
<dbReference type="AlphaFoldDB" id="A0A835AF29"/>
<protein>
    <submittedName>
        <fullName evidence="1">Uncharacterized protein</fullName>
    </submittedName>
</protein>
<evidence type="ECO:0000313" key="2">
    <source>
        <dbReference type="Proteomes" id="UP000636709"/>
    </source>
</evidence>
<dbReference type="Pfam" id="PF05056">
    <property type="entry name" value="DUF674"/>
    <property type="match status" value="1"/>
</dbReference>
<proteinExistence type="predicted"/>
<evidence type="ECO:0000313" key="1">
    <source>
        <dbReference type="EMBL" id="KAF8662959.1"/>
    </source>
</evidence>